<dbReference type="InterPro" id="IPR001138">
    <property type="entry name" value="Zn2Cys6_DnaBD"/>
</dbReference>
<dbReference type="Proteomes" id="UP001219525">
    <property type="component" value="Unassembled WGS sequence"/>
</dbReference>
<dbReference type="GO" id="GO:0005634">
    <property type="term" value="C:nucleus"/>
    <property type="evidence" value="ECO:0007669"/>
    <property type="project" value="UniProtKB-SubCell"/>
</dbReference>
<dbReference type="Gene3D" id="4.10.240.10">
    <property type="entry name" value="Zn(2)-C6 fungal-type DNA-binding domain"/>
    <property type="match status" value="2"/>
</dbReference>
<dbReference type="SMART" id="SM00066">
    <property type="entry name" value="GAL4"/>
    <property type="match status" value="2"/>
</dbReference>
<evidence type="ECO:0000256" key="1">
    <source>
        <dbReference type="ARBA" id="ARBA00004123"/>
    </source>
</evidence>
<dbReference type="PROSITE" id="PS50048">
    <property type="entry name" value="ZN2_CY6_FUNGAL_2"/>
    <property type="match status" value="2"/>
</dbReference>
<feature type="compositionally biased region" description="Polar residues" evidence="6">
    <location>
        <begin position="127"/>
        <end position="141"/>
    </location>
</feature>
<keyword evidence="7" id="KW-0812">Transmembrane</keyword>
<evidence type="ECO:0000256" key="5">
    <source>
        <dbReference type="ARBA" id="ARBA00023242"/>
    </source>
</evidence>
<dbReference type="InterPro" id="IPR050815">
    <property type="entry name" value="TF_fung"/>
</dbReference>
<dbReference type="GO" id="GO:0000981">
    <property type="term" value="F:DNA-binding transcription factor activity, RNA polymerase II-specific"/>
    <property type="evidence" value="ECO:0007669"/>
    <property type="project" value="InterPro"/>
</dbReference>
<dbReference type="PROSITE" id="PS00463">
    <property type="entry name" value="ZN2_CY6_FUNGAL_1"/>
    <property type="match status" value="2"/>
</dbReference>
<dbReference type="InterPro" id="IPR036864">
    <property type="entry name" value="Zn2-C6_fun-type_DNA-bd_sf"/>
</dbReference>
<accession>A0AAD6Y2G6</accession>
<name>A0AAD6Y2G6_9AGAR</name>
<keyword evidence="4" id="KW-0804">Transcription</keyword>
<keyword evidence="5" id="KW-0539">Nucleus</keyword>
<gene>
    <name evidence="9" type="ORF">GGX14DRAFT_674218</name>
</gene>
<dbReference type="GO" id="GO:0008270">
    <property type="term" value="F:zinc ion binding"/>
    <property type="evidence" value="ECO:0007669"/>
    <property type="project" value="InterPro"/>
</dbReference>
<dbReference type="PANTHER" id="PTHR47338:SF29">
    <property type="entry name" value="ZN(2)-C6 FUNGAL-TYPE DOMAIN-CONTAINING PROTEIN"/>
    <property type="match status" value="1"/>
</dbReference>
<evidence type="ECO:0000256" key="6">
    <source>
        <dbReference type="SAM" id="MobiDB-lite"/>
    </source>
</evidence>
<dbReference type="EMBL" id="JARJCW010000087">
    <property type="protein sequence ID" value="KAJ7195957.1"/>
    <property type="molecule type" value="Genomic_DNA"/>
</dbReference>
<dbReference type="SUPFAM" id="SSF57701">
    <property type="entry name" value="Zn2/Cys6 DNA-binding domain"/>
    <property type="match status" value="2"/>
</dbReference>
<evidence type="ECO:0000256" key="2">
    <source>
        <dbReference type="ARBA" id="ARBA00022723"/>
    </source>
</evidence>
<comment type="caution">
    <text evidence="9">The sequence shown here is derived from an EMBL/GenBank/DDBJ whole genome shotgun (WGS) entry which is preliminary data.</text>
</comment>
<evidence type="ECO:0000256" key="7">
    <source>
        <dbReference type="SAM" id="Phobius"/>
    </source>
</evidence>
<keyword evidence="2" id="KW-0479">Metal-binding</keyword>
<feature type="transmembrane region" description="Helical" evidence="7">
    <location>
        <begin position="499"/>
        <end position="522"/>
    </location>
</feature>
<dbReference type="CDD" id="cd00067">
    <property type="entry name" value="GAL4"/>
    <property type="match status" value="2"/>
</dbReference>
<feature type="transmembrane region" description="Helical" evidence="7">
    <location>
        <begin position="384"/>
        <end position="408"/>
    </location>
</feature>
<feature type="domain" description="Zn(2)-C6 fungal-type" evidence="8">
    <location>
        <begin position="9"/>
        <end position="38"/>
    </location>
</feature>
<sequence>MDEKLKTATCERCKRRKIRCNGQSPCMWCAKTNAACTYDNDRESGFGNELKKGAACLACRRKKKKCDGKQPCQTCLAGRSPARCEYDGLHNGNAPDIDSPNGSRSSSELSVTVAASSSALSSDCAIHSQTPGVSRCPTQVTDTRDPSPLVEPRDYLVFSELSQARDMFLDDAEKRGLSPAATAASERSENASSVADVSVDFSSQHDSPFFQRFCVFIIAFSSIDRRKLFLAHRIQFGLSVPDAKLLAISQGAADEAELHPVLLHACQLVGYMLARHRPHGTGEWARLPGQDAHEAAQTRASLAALQPSHSGSARAPCPLVYLQTATLLSAYFFNKGDLALARTMLARADHVVHDHRLDDLASPHDVAGTRATFRLSPTTRTVEALAALSQLIYIDLTYAIMLGLPILVHARLHETFRKLIRVPNPNAEINFVRAKSAFLLYEAQQLAQQWARPELAADPVATTAWQARYWDLMEALDAHRGFLTLVRTRAAFCPRLHTLALSIKVACVLALTGLAVLLTLFAGNSADLAQKKHEVVLEIIGVSGTFSAPDCAYLDPILSACWISVVRSLDACIELGPATVQSSMHDAPAMLRMIRARNETLQRALPFALEV</sequence>
<feature type="region of interest" description="Disordered" evidence="6">
    <location>
        <begin position="127"/>
        <end position="148"/>
    </location>
</feature>
<dbReference type="Pfam" id="PF00172">
    <property type="entry name" value="Zn_clus"/>
    <property type="match status" value="2"/>
</dbReference>
<dbReference type="PANTHER" id="PTHR47338">
    <property type="entry name" value="ZN(II)2CYS6 TRANSCRIPTION FACTOR (EUROFUNG)-RELATED"/>
    <property type="match status" value="1"/>
</dbReference>
<protein>
    <recommendedName>
        <fullName evidence="8">Zn(2)-C6 fungal-type domain-containing protein</fullName>
    </recommendedName>
</protein>
<feature type="domain" description="Zn(2)-C6 fungal-type" evidence="8">
    <location>
        <begin position="55"/>
        <end position="86"/>
    </location>
</feature>
<keyword evidence="3" id="KW-0805">Transcription regulation</keyword>
<keyword evidence="10" id="KW-1185">Reference proteome</keyword>
<evidence type="ECO:0000313" key="9">
    <source>
        <dbReference type="EMBL" id="KAJ7195957.1"/>
    </source>
</evidence>
<proteinExistence type="predicted"/>
<keyword evidence="7" id="KW-0472">Membrane</keyword>
<keyword evidence="7" id="KW-1133">Transmembrane helix</keyword>
<evidence type="ECO:0000256" key="4">
    <source>
        <dbReference type="ARBA" id="ARBA00023163"/>
    </source>
</evidence>
<evidence type="ECO:0000256" key="3">
    <source>
        <dbReference type="ARBA" id="ARBA00023015"/>
    </source>
</evidence>
<reference evidence="9" key="1">
    <citation type="submission" date="2023-03" db="EMBL/GenBank/DDBJ databases">
        <title>Massive genome expansion in bonnet fungi (Mycena s.s.) driven by repeated elements and novel gene families across ecological guilds.</title>
        <authorList>
            <consortium name="Lawrence Berkeley National Laboratory"/>
            <person name="Harder C.B."/>
            <person name="Miyauchi S."/>
            <person name="Viragh M."/>
            <person name="Kuo A."/>
            <person name="Thoen E."/>
            <person name="Andreopoulos B."/>
            <person name="Lu D."/>
            <person name="Skrede I."/>
            <person name="Drula E."/>
            <person name="Henrissat B."/>
            <person name="Morin E."/>
            <person name="Kohler A."/>
            <person name="Barry K."/>
            <person name="LaButti K."/>
            <person name="Morin E."/>
            <person name="Salamov A."/>
            <person name="Lipzen A."/>
            <person name="Mereny Z."/>
            <person name="Hegedus B."/>
            <person name="Baldrian P."/>
            <person name="Stursova M."/>
            <person name="Weitz H."/>
            <person name="Taylor A."/>
            <person name="Grigoriev I.V."/>
            <person name="Nagy L.G."/>
            <person name="Martin F."/>
            <person name="Kauserud H."/>
        </authorList>
    </citation>
    <scope>NUCLEOTIDE SEQUENCE</scope>
    <source>
        <strain evidence="9">9144</strain>
    </source>
</reference>
<evidence type="ECO:0000313" key="10">
    <source>
        <dbReference type="Proteomes" id="UP001219525"/>
    </source>
</evidence>
<evidence type="ECO:0000259" key="8">
    <source>
        <dbReference type="PROSITE" id="PS50048"/>
    </source>
</evidence>
<organism evidence="9 10">
    <name type="scientific">Mycena pura</name>
    <dbReference type="NCBI Taxonomy" id="153505"/>
    <lineage>
        <taxon>Eukaryota</taxon>
        <taxon>Fungi</taxon>
        <taxon>Dikarya</taxon>
        <taxon>Basidiomycota</taxon>
        <taxon>Agaricomycotina</taxon>
        <taxon>Agaricomycetes</taxon>
        <taxon>Agaricomycetidae</taxon>
        <taxon>Agaricales</taxon>
        <taxon>Marasmiineae</taxon>
        <taxon>Mycenaceae</taxon>
        <taxon>Mycena</taxon>
    </lineage>
</organism>
<comment type="subcellular location">
    <subcellularLocation>
        <location evidence="1">Nucleus</location>
    </subcellularLocation>
</comment>
<dbReference type="AlphaFoldDB" id="A0AAD6Y2G6"/>